<dbReference type="PANTHER" id="PTHR13594">
    <property type="entry name" value="CENTRIOLAR COILED-COIL PROTEIN OF 110 KDA"/>
    <property type="match status" value="1"/>
</dbReference>
<dbReference type="GeneID" id="20237428"/>
<dbReference type="PANTHER" id="PTHR13594:SF1">
    <property type="entry name" value="CENTRIOLAR COILED-COIL PROTEIN OF 110 KDA"/>
    <property type="match status" value="1"/>
</dbReference>
<keyword evidence="3" id="KW-1185">Reference proteome</keyword>
<evidence type="ECO:0000313" key="2">
    <source>
        <dbReference type="EMBL" id="ESP01393.1"/>
    </source>
</evidence>
<feature type="compositionally biased region" description="Polar residues" evidence="1">
    <location>
        <begin position="1148"/>
        <end position="1166"/>
    </location>
</feature>
<dbReference type="GO" id="GO:0032053">
    <property type="term" value="P:ciliary basal body organization"/>
    <property type="evidence" value="ECO:0007669"/>
    <property type="project" value="TreeGrafter"/>
</dbReference>
<feature type="compositionally biased region" description="Polar residues" evidence="1">
    <location>
        <begin position="1114"/>
        <end position="1123"/>
    </location>
</feature>
<protein>
    <recommendedName>
        <fullName evidence="4">Centriolar coiled-coil protein of 110 kDa</fullName>
    </recommendedName>
</protein>
<proteinExistence type="predicted"/>
<sequence>MTLLKEHGHKFKAIKMDGSKMKDYKEQQGLIEYIEKQSRCLDEQEISISPVKMATATNQYISCIKFSGIPILPPVMTAKRKDEMMSYKYQAQIAENKIKSRQRDKLMARAHRAVKTIQTTEPKKQHNDGEEKNKNLTAELERVQSLAETGQFEEAIQSIDSLSSGLMSLEDGSLPNDFYGLPCTSVHEQQISQVLQKLSKQLNLKDTLSSTAGSTLGSDGNVDTLTEQKNNLKIPDAVSEGSSNSFRDSQDTIVEVLNTSRKSKPPAIKIEDKPESSVKDSPSCGYGSGDSSAVSSANTSASERIKGSPKSLKNTVHFSEFVKVLKTNQSVEDEITVKRLKEMNSNSESTDKKSPELKGPQSLLSKVNLSPENEATTPSPDSILEVPFQPKADPPRKTNESLPSKNTLQKVLEDKPPKPGYVSPKISPSCGSDPGSRSSKSSTPVRRAASLKFNKPRKSDTCENSHSSSLHSSPHSQTSSSDNMSSQTDTNSRLSSTGLSQSTGRSSQTADTQNSSQQTQSQNDTQSTSQLSTTNSFSTRTSRTTNEQLTSVTDSQISARTDFTLETTDSESTIKAGVGHVGSSTGSSNLLRYKKAIENTLDNSDTGTDVSKSQLESVTESADCEVLQNNLPADAKGKGHVRRGSYTLDNPSPVLIHAQSRIDKEGGGTLGVETSIYAPVIGNPGINKPIQRKLDYDEDPDLENTRPVSLPIPPDQESEGKEEHIHRYLNHVQQQNKQPLKQQAPVLTSQSELSEYSTLNSINILHSLIEEINNKPDMSEEELLKLQKERFQAMHQGLLEKQRNDLEELFVMQRRQQINLQSEIDCHKKVVEKPHPGRKSVPFYSSPDPYCDGRDNRNISLQSHSSVLYPTRSNRPRDKLTPKNLMFPKTSTPTPKVYKPLVRSPVKSVNPVYRPNYPVKLPPDINDIETQLKFFKVTALARGFLTRRLLKSEKVQELIKTIRDTREFAFSFQSETPIKSGSFSNQDRNLLERIIAQLQAALLDVHEIFFVLPVSDRMELIRQTRLKEQERRYLGASSNSTIKDSARKLNRFFSCLNQHDLSSLISGREEELQAAHRPKTAPPSTSSPRSHSTNSRALKPLQSQISPIRKDDISQPNNRTNNKVRPKTAPEKPTREQLASKNRKVNNAAPTTNKPNKTPASNNKSVTKVIRKVSSKSDKSWR</sequence>
<evidence type="ECO:0000256" key="1">
    <source>
        <dbReference type="SAM" id="MobiDB-lite"/>
    </source>
</evidence>
<feature type="compositionally biased region" description="Polar residues" evidence="1">
    <location>
        <begin position="400"/>
        <end position="409"/>
    </location>
</feature>
<dbReference type="GO" id="GO:0007099">
    <property type="term" value="P:centriole replication"/>
    <property type="evidence" value="ECO:0007669"/>
    <property type="project" value="InterPro"/>
</dbReference>
<organism evidence="2 3">
    <name type="scientific">Lottia gigantea</name>
    <name type="common">Giant owl limpet</name>
    <dbReference type="NCBI Taxonomy" id="225164"/>
    <lineage>
        <taxon>Eukaryota</taxon>
        <taxon>Metazoa</taxon>
        <taxon>Spiralia</taxon>
        <taxon>Lophotrochozoa</taxon>
        <taxon>Mollusca</taxon>
        <taxon>Gastropoda</taxon>
        <taxon>Patellogastropoda</taxon>
        <taxon>Lottioidea</taxon>
        <taxon>Lottiidae</taxon>
        <taxon>Lottia</taxon>
    </lineage>
</organism>
<dbReference type="AlphaFoldDB" id="V4AVM5"/>
<dbReference type="KEGG" id="lgi:LOTGIDRAFT_157573"/>
<dbReference type="OMA" id="HEQSINE"/>
<dbReference type="EMBL" id="KB200521">
    <property type="protein sequence ID" value="ESP01393.1"/>
    <property type="molecule type" value="Genomic_DNA"/>
</dbReference>
<feature type="compositionally biased region" description="Low complexity" evidence="1">
    <location>
        <begin position="427"/>
        <end position="442"/>
    </location>
</feature>
<dbReference type="RefSeq" id="XP_009048027.1">
    <property type="nucleotide sequence ID" value="XM_009049779.1"/>
</dbReference>
<feature type="compositionally biased region" description="Low complexity" evidence="1">
    <location>
        <begin position="465"/>
        <end position="492"/>
    </location>
</feature>
<gene>
    <name evidence="2" type="ORF">LOTGIDRAFT_157573</name>
</gene>
<feature type="region of interest" description="Disordered" evidence="1">
    <location>
        <begin position="257"/>
        <end position="311"/>
    </location>
</feature>
<feature type="compositionally biased region" description="Polar residues" evidence="1">
    <location>
        <begin position="493"/>
        <end position="505"/>
    </location>
</feature>
<evidence type="ECO:0008006" key="4">
    <source>
        <dbReference type="Google" id="ProtNLM"/>
    </source>
</evidence>
<feature type="compositionally biased region" description="Low complexity" evidence="1">
    <location>
        <begin position="1082"/>
        <end position="1096"/>
    </location>
</feature>
<evidence type="ECO:0000313" key="3">
    <source>
        <dbReference type="Proteomes" id="UP000030746"/>
    </source>
</evidence>
<dbReference type="CTD" id="20237428"/>
<dbReference type="GO" id="GO:0032465">
    <property type="term" value="P:regulation of cytokinesis"/>
    <property type="evidence" value="ECO:0007669"/>
    <property type="project" value="InterPro"/>
</dbReference>
<feature type="compositionally biased region" description="Polar residues" evidence="1">
    <location>
        <begin position="362"/>
        <end position="380"/>
    </location>
</feature>
<dbReference type="Proteomes" id="UP000030746">
    <property type="component" value="Unassembled WGS sequence"/>
</dbReference>
<reference evidence="2 3" key="1">
    <citation type="journal article" date="2013" name="Nature">
        <title>Insights into bilaterian evolution from three spiralian genomes.</title>
        <authorList>
            <person name="Simakov O."/>
            <person name="Marletaz F."/>
            <person name="Cho S.J."/>
            <person name="Edsinger-Gonzales E."/>
            <person name="Havlak P."/>
            <person name="Hellsten U."/>
            <person name="Kuo D.H."/>
            <person name="Larsson T."/>
            <person name="Lv J."/>
            <person name="Arendt D."/>
            <person name="Savage R."/>
            <person name="Osoegawa K."/>
            <person name="de Jong P."/>
            <person name="Grimwood J."/>
            <person name="Chapman J.A."/>
            <person name="Shapiro H."/>
            <person name="Aerts A."/>
            <person name="Otillar R.P."/>
            <person name="Terry A.Y."/>
            <person name="Boore J.L."/>
            <person name="Grigoriev I.V."/>
            <person name="Lindberg D.R."/>
            <person name="Seaver E.C."/>
            <person name="Weisblat D.A."/>
            <person name="Putnam N.H."/>
            <person name="Rokhsar D.S."/>
        </authorList>
    </citation>
    <scope>NUCLEOTIDE SEQUENCE [LARGE SCALE GENOMIC DNA]</scope>
</reference>
<dbReference type="Pfam" id="PF16025">
    <property type="entry name" value="CaM_bind"/>
    <property type="match status" value="1"/>
</dbReference>
<feature type="region of interest" description="Disordered" evidence="1">
    <location>
        <begin position="697"/>
        <end position="718"/>
    </location>
</feature>
<feature type="compositionally biased region" description="Basic and acidic residues" evidence="1">
    <location>
        <begin position="269"/>
        <end position="278"/>
    </location>
</feature>
<dbReference type="OrthoDB" id="10028852at2759"/>
<dbReference type="HOGENOM" id="CLU_272896_0_0_1"/>
<dbReference type="GO" id="GO:0005814">
    <property type="term" value="C:centriole"/>
    <property type="evidence" value="ECO:0007669"/>
    <property type="project" value="InterPro"/>
</dbReference>
<dbReference type="InterPro" id="IPR033207">
    <property type="entry name" value="CCP110"/>
</dbReference>
<feature type="compositionally biased region" description="Low complexity" evidence="1">
    <location>
        <begin position="289"/>
        <end position="302"/>
    </location>
</feature>
<name>V4AVM5_LOTGI</name>
<feature type="region of interest" description="Disordered" evidence="1">
    <location>
        <begin position="870"/>
        <end position="892"/>
    </location>
</feature>
<feature type="compositionally biased region" description="Low complexity" evidence="1">
    <location>
        <begin position="506"/>
        <end position="546"/>
    </location>
</feature>
<dbReference type="STRING" id="225164.V4AVM5"/>
<feature type="region of interest" description="Disordered" evidence="1">
    <location>
        <begin position="1068"/>
        <end position="1182"/>
    </location>
</feature>
<accession>V4AVM5</accession>
<dbReference type="GO" id="GO:1903723">
    <property type="term" value="P:negative regulation of centriole elongation"/>
    <property type="evidence" value="ECO:0007669"/>
    <property type="project" value="TreeGrafter"/>
</dbReference>
<feature type="region of interest" description="Disordered" evidence="1">
    <location>
        <begin position="332"/>
        <end position="553"/>
    </location>
</feature>